<dbReference type="InterPro" id="IPR017871">
    <property type="entry name" value="ABC_transporter-like_CS"/>
</dbReference>
<gene>
    <name evidence="10" type="ORF">GCM10008024_22310</name>
    <name evidence="11" type="ORF">SAMN05444006_11327</name>
</gene>
<organism evidence="10 13">
    <name type="scientific">Allgaiera indica</name>
    <dbReference type="NCBI Taxonomy" id="765699"/>
    <lineage>
        <taxon>Bacteria</taxon>
        <taxon>Pseudomonadati</taxon>
        <taxon>Pseudomonadota</taxon>
        <taxon>Alphaproteobacteria</taxon>
        <taxon>Rhodobacterales</taxon>
        <taxon>Paracoccaceae</taxon>
        <taxon>Allgaiera</taxon>
    </lineage>
</organism>
<dbReference type="InterPro" id="IPR003439">
    <property type="entry name" value="ABC_transporter-like_ATP-bd"/>
</dbReference>
<dbReference type="PANTHER" id="PTHR43166">
    <property type="entry name" value="AMINO ACID IMPORT ATP-BINDING PROTEIN"/>
    <property type="match status" value="1"/>
</dbReference>
<dbReference type="InterPro" id="IPR027417">
    <property type="entry name" value="P-loop_NTPase"/>
</dbReference>
<evidence type="ECO:0000259" key="9">
    <source>
        <dbReference type="PROSITE" id="PS50893"/>
    </source>
</evidence>
<dbReference type="Pfam" id="PF00005">
    <property type="entry name" value="ABC_tran"/>
    <property type="match status" value="1"/>
</dbReference>
<keyword evidence="12" id="KW-1185">Reference proteome</keyword>
<dbReference type="SUPFAM" id="SSF52540">
    <property type="entry name" value="P-loop containing nucleoside triphosphate hydrolases"/>
    <property type="match status" value="1"/>
</dbReference>
<feature type="region of interest" description="Disordered" evidence="8">
    <location>
        <begin position="1"/>
        <end position="40"/>
    </location>
</feature>
<keyword evidence="3" id="KW-0813">Transport</keyword>
<name>A0AAN4ZZM8_9RHOB</name>
<comment type="subcellular location">
    <subcellularLocation>
        <location evidence="1">Cell membrane</location>
        <topology evidence="1">Peripheral membrane protein</topology>
    </subcellularLocation>
</comment>
<reference evidence="11 12" key="2">
    <citation type="submission" date="2016-10" db="EMBL/GenBank/DDBJ databases">
        <authorList>
            <person name="Varghese N."/>
            <person name="Submissions S."/>
        </authorList>
    </citation>
    <scope>NUCLEOTIDE SEQUENCE [LARGE SCALE GENOMIC DNA]</scope>
    <source>
        <strain evidence="11 12">DSM 24802</strain>
    </source>
</reference>
<dbReference type="InterPro" id="IPR003593">
    <property type="entry name" value="AAA+_ATPase"/>
</dbReference>
<dbReference type="GO" id="GO:0016887">
    <property type="term" value="F:ATP hydrolysis activity"/>
    <property type="evidence" value="ECO:0007669"/>
    <property type="project" value="InterPro"/>
</dbReference>
<evidence type="ECO:0000313" key="11">
    <source>
        <dbReference type="EMBL" id="SDX28578.1"/>
    </source>
</evidence>
<dbReference type="EMBL" id="BNAB01000009">
    <property type="protein sequence ID" value="GHE02519.1"/>
    <property type="molecule type" value="Genomic_DNA"/>
</dbReference>
<keyword evidence="4" id="KW-1003">Cell membrane</keyword>
<dbReference type="Proteomes" id="UP000634647">
    <property type="component" value="Unassembled WGS sequence"/>
</dbReference>
<dbReference type="SMART" id="SM00382">
    <property type="entry name" value="AAA"/>
    <property type="match status" value="1"/>
</dbReference>
<feature type="compositionally biased region" description="Low complexity" evidence="8">
    <location>
        <begin position="14"/>
        <end position="24"/>
    </location>
</feature>
<evidence type="ECO:0000256" key="4">
    <source>
        <dbReference type="ARBA" id="ARBA00022475"/>
    </source>
</evidence>
<keyword evidence="5" id="KW-0547">Nucleotide-binding</keyword>
<evidence type="ECO:0000313" key="10">
    <source>
        <dbReference type="EMBL" id="GHE02519.1"/>
    </source>
</evidence>
<dbReference type="InterPro" id="IPR050086">
    <property type="entry name" value="MetN_ABC_transporter-like"/>
</dbReference>
<evidence type="ECO:0000256" key="7">
    <source>
        <dbReference type="ARBA" id="ARBA00023136"/>
    </source>
</evidence>
<dbReference type="RefSeq" id="WP_081825214.1">
    <property type="nucleotide sequence ID" value="NZ_BNAB01000009.1"/>
</dbReference>
<evidence type="ECO:0000256" key="8">
    <source>
        <dbReference type="SAM" id="MobiDB-lite"/>
    </source>
</evidence>
<dbReference type="PROSITE" id="PS50893">
    <property type="entry name" value="ABC_TRANSPORTER_2"/>
    <property type="match status" value="1"/>
</dbReference>
<feature type="domain" description="ABC transporter" evidence="9">
    <location>
        <begin position="42"/>
        <end position="268"/>
    </location>
</feature>
<reference evidence="10" key="1">
    <citation type="journal article" date="2014" name="Int. J. Syst. Evol. Microbiol.">
        <title>Complete genome sequence of Corynebacterium casei LMG S-19264T (=DSM 44701T), isolated from a smear-ripened cheese.</title>
        <authorList>
            <consortium name="US DOE Joint Genome Institute (JGI-PGF)"/>
            <person name="Walter F."/>
            <person name="Albersmeier A."/>
            <person name="Kalinowski J."/>
            <person name="Ruckert C."/>
        </authorList>
    </citation>
    <scope>NUCLEOTIDE SEQUENCE</scope>
    <source>
        <strain evidence="10">CGMCC 1.10859</strain>
    </source>
</reference>
<protein>
    <submittedName>
        <fullName evidence="10">ABC transporter ATP-binding protein</fullName>
    </submittedName>
    <submittedName>
        <fullName evidence="11">Tungstate transport system ATP-binding protein</fullName>
    </submittedName>
</protein>
<keyword evidence="6 10" id="KW-0067">ATP-binding</keyword>
<keyword evidence="7" id="KW-0472">Membrane</keyword>
<evidence type="ECO:0000256" key="1">
    <source>
        <dbReference type="ARBA" id="ARBA00004202"/>
    </source>
</evidence>
<dbReference type="AlphaFoldDB" id="A0AAN4ZZM8"/>
<proteinExistence type="inferred from homology"/>
<evidence type="ECO:0000256" key="3">
    <source>
        <dbReference type="ARBA" id="ARBA00022448"/>
    </source>
</evidence>
<accession>A0AAN4ZZM8</accession>
<feature type="compositionally biased region" description="Basic and acidic residues" evidence="8">
    <location>
        <begin position="25"/>
        <end position="38"/>
    </location>
</feature>
<evidence type="ECO:0000256" key="2">
    <source>
        <dbReference type="ARBA" id="ARBA00005417"/>
    </source>
</evidence>
<dbReference type="GO" id="GO:0005886">
    <property type="term" value="C:plasma membrane"/>
    <property type="evidence" value="ECO:0007669"/>
    <property type="project" value="UniProtKB-SubCell"/>
</dbReference>
<evidence type="ECO:0000313" key="13">
    <source>
        <dbReference type="Proteomes" id="UP000634647"/>
    </source>
</evidence>
<evidence type="ECO:0000256" key="6">
    <source>
        <dbReference type="ARBA" id="ARBA00022840"/>
    </source>
</evidence>
<dbReference type="GO" id="GO:0005524">
    <property type="term" value="F:ATP binding"/>
    <property type="evidence" value="ECO:0007669"/>
    <property type="project" value="UniProtKB-KW"/>
</dbReference>
<sequence length="274" mass="29592">MPERLRPLSPPAVPHAAQPKAKQAAADRPEPSPRDRARPGALRVEGLVLEAQGQRLVDIEHLALPAGGVTMVMGLNGAGKSLFLRLIHGLITPSHGWISWGEVPCGPATSATQALVFQKPVLLRRSAAANVDFVLRARGLDRATRRDRTAEMLARVGLEGRARQPARLLSGGEQQRLALARALAIRPQVLLLDEATASLDPASVLAIERIVTDTARAGTKVIFITHDIGQARRLADDVAFLHRGRLAEHRPADRFFVGPQSESALAYLEGRILL</sequence>
<evidence type="ECO:0000256" key="5">
    <source>
        <dbReference type="ARBA" id="ARBA00022741"/>
    </source>
</evidence>
<reference evidence="10" key="3">
    <citation type="submission" date="2023-06" db="EMBL/GenBank/DDBJ databases">
        <authorList>
            <person name="Sun Q."/>
            <person name="Zhou Y."/>
        </authorList>
    </citation>
    <scope>NUCLEOTIDE SEQUENCE</scope>
    <source>
        <strain evidence="10">CGMCC 1.10859</strain>
    </source>
</reference>
<evidence type="ECO:0000313" key="12">
    <source>
        <dbReference type="Proteomes" id="UP000199541"/>
    </source>
</evidence>
<comment type="caution">
    <text evidence="10">The sequence shown here is derived from an EMBL/GenBank/DDBJ whole genome shotgun (WGS) entry which is preliminary data.</text>
</comment>
<dbReference type="PROSITE" id="PS00211">
    <property type="entry name" value="ABC_TRANSPORTER_1"/>
    <property type="match status" value="1"/>
</dbReference>
<dbReference type="Gene3D" id="3.40.50.300">
    <property type="entry name" value="P-loop containing nucleotide triphosphate hydrolases"/>
    <property type="match status" value="1"/>
</dbReference>
<dbReference type="EMBL" id="FNOB01000013">
    <property type="protein sequence ID" value="SDX28578.1"/>
    <property type="molecule type" value="Genomic_DNA"/>
</dbReference>
<dbReference type="PANTHER" id="PTHR43166:SF9">
    <property type="entry name" value="GLUTAMATE_ASPARTATE IMPORT ATP-BINDING PROTEIN GLTL"/>
    <property type="match status" value="1"/>
</dbReference>
<comment type="similarity">
    <text evidence="2">Belongs to the ABC transporter superfamily.</text>
</comment>
<dbReference type="Proteomes" id="UP000199541">
    <property type="component" value="Unassembled WGS sequence"/>
</dbReference>